<proteinExistence type="predicted"/>
<keyword evidence="1" id="KW-0732">Signal</keyword>
<keyword evidence="3" id="KW-1185">Reference proteome</keyword>
<reference evidence="2 3" key="1">
    <citation type="journal article" date="2014" name="Int. J. Syst. Evol. Microbiol.">
        <title>Complete genome sequence of Corynebacterium casei LMG S-19264T (=DSM 44701T), isolated from a smear-ripened cheese.</title>
        <authorList>
            <consortium name="US DOE Joint Genome Institute (JGI-PGF)"/>
            <person name="Walter F."/>
            <person name="Albersmeier A."/>
            <person name="Kalinowski J."/>
            <person name="Ruckert C."/>
        </authorList>
    </citation>
    <scope>NUCLEOTIDE SEQUENCE [LARGE SCALE GENOMIC DNA]</scope>
    <source>
        <strain evidence="2 3">CGMCC 1.7286</strain>
    </source>
</reference>
<feature type="chain" id="PRO_5037917699" evidence="1">
    <location>
        <begin position="25"/>
        <end position="313"/>
    </location>
</feature>
<feature type="signal peptide" evidence="1">
    <location>
        <begin position="1"/>
        <end position="24"/>
    </location>
</feature>
<dbReference type="SUPFAM" id="SSF82171">
    <property type="entry name" value="DPP6 N-terminal domain-like"/>
    <property type="match status" value="1"/>
</dbReference>
<name>A0A917Z6I3_9GAMM</name>
<protein>
    <submittedName>
        <fullName evidence="2">Uncharacterized protein</fullName>
    </submittedName>
</protein>
<evidence type="ECO:0000313" key="2">
    <source>
        <dbReference type="EMBL" id="GGO76134.1"/>
    </source>
</evidence>
<dbReference type="AlphaFoldDB" id="A0A917Z6I3"/>
<gene>
    <name evidence="2" type="ORF">GCM10011348_02620</name>
</gene>
<evidence type="ECO:0000256" key="1">
    <source>
        <dbReference type="SAM" id="SignalP"/>
    </source>
</evidence>
<evidence type="ECO:0000313" key="3">
    <source>
        <dbReference type="Proteomes" id="UP000599578"/>
    </source>
</evidence>
<accession>A0A917Z6I3</accession>
<dbReference type="RefSeq" id="WP_188857531.1">
    <property type="nucleotide sequence ID" value="NZ_BMLT01000001.1"/>
</dbReference>
<organism evidence="2 3">
    <name type="scientific">Marinobacterium nitratireducens</name>
    <dbReference type="NCBI Taxonomy" id="518897"/>
    <lineage>
        <taxon>Bacteria</taxon>
        <taxon>Pseudomonadati</taxon>
        <taxon>Pseudomonadota</taxon>
        <taxon>Gammaproteobacteria</taxon>
        <taxon>Oceanospirillales</taxon>
        <taxon>Oceanospirillaceae</taxon>
        <taxon>Marinobacterium</taxon>
    </lineage>
</organism>
<dbReference type="Proteomes" id="UP000599578">
    <property type="component" value="Unassembled WGS sequence"/>
</dbReference>
<dbReference type="PROSITE" id="PS51257">
    <property type="entry name" value="PROKAR_LIPOPROTEIN"/>
    <property type="match status" value="1"/>
</dbReference>
<dbReference type="EMBL" id="BMLT01000001">
    <property type="protein sequence ID" value="GGO76134.1"/>
    <property type="molecule type" value="Genomic_DNA"/>
</dbReference>
<comment type="caution">
    <text evidence="2">The sequence shown here is derived from an EMBL/GenBank/DDBJ whole genome shotgun (WGS) entry which is preliminary data.</text>
</comment>
<sequence>MKRKAGLGVAAMAALLLGGCSAVATDSTGIIRGDIAVERLALLPEAVLETSGLARIDGQLWTINDSGNEAALYQLSASGDALSRTLYLAGARNIDWEALAADDEQLYVADCGNNRGRRTQLDLYRVARTELGARDGSRIDSRRMQFRYGDRTEVTASDSHNYDCEALTVVDGSLWMFSKNRGDGRSSLYRLDPSLSEQAVFPEASYPVDGLVTGADFDPVGRQLALVGYSRERLPGYSFLWLVPVPGELPDWSAARRYRLGVYAQWEAVSWDGPRRLVLSAERSALSDTMLGEIRLDEEGRPPPARQATRDLW</sequence>